<dbReference type="EMBL" id="CP002009">
    <property type="protein sequence ID" value="ADG12806.1"/>
    <property type="molecule type" value="Genomic_DNA"/>
</dbReference>
<dbReference type="InterPro" id="IPR002035">
    <property type="entry name" value="VWF_A"/>
</dbReference>
<dbReference type="KEGG" id="mif:Metin_0134"/>
<dbReference type="GO" id="GO:0016851">
    <property type="term" value="F:magnesium chelatase activity"/>
    <property type="evidence" value="ECO:0007669"/>
    <property type="project" value="UniProtKB-EC"/>
</dbReference>
<dbReference type="Gene3D" id="3.40.50.410">
    <property type="entry name" value="von Willebrand factor, type A domain"/>
    <property type="match status" value="1"/>
</dbReference>
<dbReference type="PANTHER" id="PTHR35023:SF1">
    <property type="entry name" value="MG-PROTOPORPHYRIN IX CHELATASE"/>
    <property type="match status" value="1"/>
</dbReference>
<evidence type="ECO:0000313" key="3">
    <source>
        <dbReference type="EMBL" id="ADG12806.1"/>
    </source>
</evidence>
<dbReference type="InterPro" id="IPR052989">
    <property type="entry name" value="Mg-chelatase_DI-like"/>
</dbReference>
<dbReference type="HOGENOM" id="CLU_016684_2_0_2"/>
<dbReference type="Proteomes" id="UP000002061">
    <property type="component" value="Chromosome"/>
</dbReference>
<dbReference type="SUPFAM" id="SSF53300">
    <property type="entry name" value="vWA-like"/>
    <property type="match status" value="1"/>
</dbReference>
<feature type="domain" description="VWFA" evidence="2">
    <location>
        <begin position="106"/>
        <end position="283"/>
    </location>
</feature>
<dbReference type="PROSITE" id="PS50234">
    <property type="entry name" value="VWFA"/>
    <property type="match status" value="1"/>
</dbReference>
<dbReference type="PANTHER" id="PTHR35023">
    <property type="entry name" value="CHELATASE-RELATED"/>
    <property type="match status" value="1"/>
</dbReference>
<comment type="similarity">
    <text evidence="1">Belongs to the Mg-chelatase subunits D/I family.</text>
</comment>
<dbReference type="STRING" id="573063.Metin_0134"/>
<dbReference type="CDD" id="cd01451">
    <property type="entry name" value="vWA_Magnesium_chelatase"/>
    <property type="match status" value="1"/>
</dbReference>
<organism evidence="3 4">
    <name type="scientific">Methanocaldococcus infernus (strain DSM 11812 / JCM 15783 / ME)</name>
    <dbReference type="NCBI Taxonomy" id="573063"/>
    <lineage>
        <taxon>Archaea</taxon>
        <taxon>Methanobacteriati</taxon>
        <taxon>Methanobacteriota</taxon>
        <taxon>Methanomada group</taxon>
        <taxon>Methanococci</taxon>
        <taxon>Methanococcales</taxon>
        <taxon>Methanocaldococcaceae</taxon>
        <taxon>Methanocaldococcus</taxon>
    </lineage>
</organism>
<sequence length="283" mass="32569">MEGSSGGGERRFDPKGSVDPKILSLKLKRRHRYGSGRHIKSFSRKGRYIKYRLAKNTSDIALGATLRAAAIHQKRRREKYKNKNLALYIEKEDLREKIREKKISSYILFVVDTSGSMGALRRMELAKGAIRSLLVDAYQKRNRVGMIVFRKDSADLILPFTSSVELAEKSLRDVPTGGRTPLSKAFLKAYETFEKELRKNPNIIPIMVFISDFKPNVAIKNDFIKEIYEICEKIHEKGINTIFIDTEPKTFIKLGIGEELAKKFGFKYYKIDEIKLDDLLKEI</sequence>
<reference evidence="3" key="1">
    <citation type="submission" date="2010-04" db="EMBL/GenBank/DDBJ databases">
        <title>Complete sequence of Methanocaldococcus infernus ME.</title>
        <authorList>
            <consortium name="US DOE Joint Genome Institute"/>
            <person name="Lucas S."/>
            <person name="Copeland A."/>
            <person name="Lapidus A."/>
            <person name="Cheng J.-F."/>
            <person name="Bruce D."/>
            <person name="Goodwin L."/>
            <person name="Pitluck S."/>
            <person name="Munk A.C."/>
            <person name="Detter J.C."/>
            <person name="Han C."/>
            <person name="Tapia R."/>
            <person name="Land M."/>
            <person name="Hauser L."/>
            <person name="Kyrpides N."/>
            <person name="Mikhailova N."/>
            <person name="Sieprawska-Lupa M."/>
            <person name="Whitman W.B."/>
            <person name="Woyke T."/>
        </authorList>
    </citation>
    <scope>NUCLEOTIDE SEQUENCE [LARGE SCALE GENOMIC DNA]</scope>
    <source>
        <strain evidence="3">ME</strain>
    </source>
</reference>
<dbReference type="eggNOG" id="arCOG06472">
    <property type="taxonomic scope" value="Archaea"/>
</dbReference>
<gene>
    <name evidence="3" type="ordered locus">Metin_0134</name>
</gene>
<evidence type="ECO:0000256" key="1">
    <source>
        <dbReference type="ARBA" id="ARBA00005799"/>
    </source>
</evidence>
<proteinExistence type="inferred from homology"/>
<accession>D5VQF3</accession>
<keyword evidence="4" id="KW-1185">Reference proteome</keyword>
<dbReference type="AlphaFoldDB" id="D5VQF3"/>
<dbReference type="Pfam" id="PF13519">
    <property type="entry name" value="VWA_2"/>
    <property type="match status" value="1"/>
</dbReference>
<dbReference type="InterPro" id="IPR041702">
    <property type="entry name" value="BchD/ChlD_VWA"/>
</dbReference>
<dbReference type="SMART" id="SM00327">
    <property type="entry name" value="VWA"/>
    <property type="match status" value="1"/>
</dbReference>
<keyword evidence="3" id="KW-0436">Ligase</keyword>
<name>D5VQF3_METIM</name>
<evidence type="ECO:0000259" key="2">
    <source>
        <dbReference type="PROSITE" id="PS50234"/>
    </source>
</evidence>
<dbReference type="EC" id="6.6.1.1" evidence="3"/>
<dbReference type="InterPro" id="IPR036465">
    <property type="entry name" value="vWFA_dom_sf"/>
</dbReference>
<evidence type="ECO:0000313" key="4">
    <source>
        <dbReference type="Proteomes" id="UP000002061"/>
    </source>
</evidence>
<protein>
    <submittedName>
        <fullName evidence="3">Magnesium chelatase</fullName>
        <ecNumber evidence="3">6.6.1.1</ecNumber>
    </submittedName>
</protein>
<dbReference type="OrthoDB" id="78267at2157"/>